<dbReference type="GO" id="GO:0043590">
    <property type="term" value="C:bacterial nucleoid"/>
    <property type="evidence" value="ECO:0007669"/>
    <property type="project" value="UniProtKB-UniRule"/>
</dbReference>
<dbReference type="EMBL" id="SNWN01000011">
    <property type="protein sequence ID" value="TDO20345.1"/>
    <property type="molecule type" value="Genomic_DNA"/>
</dbReference>
<comment type="function">
    <text evidence="1">Binds to DNA and alters its conformation. May be involved in regulation of gene expression, nucleoid organization and DNA protection.</text>
</comment>
<keyword evidence="1" id="KW-0238">DNA-binding</keyword>
<organism evidence="2 3">
    <name type="scientific">Mycoplasma testudineum</name>
    <dbReference type="NCBI Taxonomy" id="244584"/>
    <lineage>
        <taxon>Bacteria</taxon>
        <taxon>Bacillati</taxon>
        <taxon>Mycoplasmatota</taxon>
        <taxon>Mollicutes</taxon>
        <taxon>Mycoplasmataceae</taxon>
        <taxon>Mycoplasma</taxon>
    </lineage>
</organism>
<gene>
    <name evidence="2" type="ORF">EI74_0422</name>
</gene>
<evidence type="ECO:0000313" key="2">
    <source>
        <dbReference type="EMBL" id="TDO20345.1"/>
    </source>
</evidence>
<dbReference type="InterPro" id="IPR004401">
    <property type="entry name" value="YbaB/EbfC"/>
</dbReference>
<dbReference type="RefSeq" id="WP_094254588.1">
    <property type="nucleotide sequence ID" value="NZ_NNCE01000003.1"/>
</dbReference>
<comment type="subcellular location">
    <subcellularLocation>
        <location evidence="1">Cytoplasm</location>
        <location evidence="1">Nucleoid</location>
    </subcellularLocation>
</comment>
<comment type="similarity">
    <text evidence="1">Belongs to the YbaB/EbfC family.</text>
</comment>
<keyword evidence="1" id="KW-0963">Cytoplasm</keyword>
<dbReference type="HAMAP" id="MF_00274">
    <property type="entry name" value="DNA_YbaB_EbfC"/>
    <property type="match status" value="1"/>
</dbReference>
<sequence>MNPNEMMKMAKKMQAELEKKEDEIRAKSFTVEKQGITITFNGSRQMTSIKIDDALVDPDDTEILETMIIICSNEALEQIDQAYDEINNNGSKLNF</sequence>
<dbReference type="AlphaFoldDB" id="A0A4R6IH51"/>
<evidence type="ECO:0000256" key="1">
    <source>
        <dbReference type="HAMAP-Rule" id="MF_00274"/>
    </source>
</evidence>
<dbReference type="InterPro" id="IPR036894">
    <property type="entry name" value="YbaB-like_sf"/>
</dbReference>
<dbReference type="Proteomes" id="UP000295518">
    <property type="component" value="Unassembled WGS sequence"/>
</dbReference>
<name>A0A4R6IH51_9MOLU</name>
<accession>A0A4R6IH51</accession>
<evidence type="ECO:0000313" key="3">
    <source>
        <dbReference type="Proteomes" id="UP000295518"/>
    </source>
</evidence>
<dbReference type="NCBIfam" id="TIGR00103">
    <property type="entry name" value="DNA_YbaB_EbfC"/>
    <property type="match status" value="1"/>
</dbReference>
<dbReference type="Gene3D" id="3.30.1310.10">
    <property type="entry name" value="Nucleoid-associated protein YbaB-like domain"/>
    <property type="match status" value="1"/>
</dbReference>
<dbReference type="SUPFAM" id="SSF82607">
    <property type="entry name" value="YbaB-like"/>
    <property type="match status" value="1"/>
</dbReference>
<dbReference type="PIRSF" id="PIRSF004555">
    <property type="entry name" value="UCP004555"/>
    <property type="match status" value="1"/>
</dbReference>
<comment type="subunit">
    <text evidence="1">Homodimer.</text>
</comment>
<keyword evidence="3" id="KW-1185">Reference proteome</keyword>
<reference evidence="2 3" key="1">
    <citation type="submission" date="2019-03" db="EMBL/GenBank/DDBJ databases">
        <title>Genomic Encyclopedia of Archaeal and Bacterial Type Strains, Phase II (KMG-II): from individual species to whole genera.</title>
        <authorList>
            <person name="Goeker M."/>
        </authorList>
    </citation>
    <scope>NUCLEOTIDE SEQUENCE [LARGE SCALE GENOMIC DNA]</scope>
    <source>
        <strain evidence="2 3">ATCC 700618</strain>
    </source>
</reference>
<protein>
    <recommendedName>
        <fullName evidence="1">Nucleoid-associated protein EI74_0422</fullName>
    </recommendedName>
</protein>
<proteinExistence type="inferred from homology"/>
<comment type="caution">
    <text evidence="2">The sequence shown here is derived from an EMBL/GenBank/DDBJ whole genome shotgun (WGS) entry which is preliminary data.</text>
</comment>
<dbReference type="GO" id="GO:0003677">
    <property type="term" value="F:DNA binding"/>
    <property type="evidence" value="ECO:0007669"/>
    <property type="project" value="UniProtKB-UniRule"/>
</dbReference>
<dbReference type="Pfam" id="PF02575">
    <property type="entry name" value="YbaB_DNA_bd"/>
    <property type="match status" value="1"/>
</dbReference>
<dbReference type="GO" id="GO:0005737">
    <property type="term" value="C:cytoplasm"/>
    <property type="evidence" value="ECO:0007669"/>
    <property type="project" value="UniProtKB-UniRule"/>
</dbReference>
<dbReference type="OrthoDB" id="399030at2"/>